<proteinExistence type="predicted"/>
<dbReference type="GO" id="GO:0000139">
    <property type="term" value="C:Golgi membrane"/>
    <property type="evidence" value="ECO:0007669"/>
    <property type="project" value="TreeGrafter"/>
</dbReference>
<evidence type="ECO:0000259" key="10">
    <source>
        <dbReference type="PROSITE" id="PS51328"/>
    </source>
</evidence>
<reference evidence="12" key="1">
    <citation type="submission" date="2011-05" db="EMBL/GenBank/DDBJ databases">
        <authorList>
            <person name="Richards S.R."/>
            <person name="Qu J."/>
            <person name="Jiang H."/>
            <person name="Jhangiani S.N."/>
            <person name="Agravi P."/>
            <person name="Goodspeed R."/>
            <person name="Gross S."/>
            <person name="Mandapat C."/>
            <person name="Jackson L."/>
            <person name="Mathew T."/>
            <person name="Pu L."/>
            <person name="Thornton R."/>
            <person name="Saada N."/>
            <person name="Wilczek-Boney K.B."/>
            <person name="Lee S."/>
            <person name="Kovar C."/>
            <person name="Wu Y."/>
            <person name="Scherer S.E."/>
            <person name="Worley K.C."/>
            <person name="Muzny D.M."/>
            <person name="Gibbs R."/>
        </authorList>
    </citation>
    <scope>NUCLEOTIDE SEQUENCE</scope>
    <source>
        <strain evidence="12">Brora</strain>
    </source>
</reference>
<feature type="transmembrane region" description="Helical" evidence="9">
    <location>
        <begin position="516"/>
        <end position="538"/>
    </location>
</feature>
<dbReference type="InterPro" id="IPR051136">
    <property type="entry name" value="Intracellular_Lectin-GPT"/>
</dbReference>
<dbReference type="GO" id="GO:0033116">
    <property type="term" value="C:endoplasmic reticulum-Golgi intermediate compartment membrane"/>
    <property type="evidence" value="ECO:0007669"/>
    <property type="project" value="UniProtKB-SubCell"/>
</dbReference>
<feature type="domain" description="L-type lectin-like" evidence="10">
    <location>
        <begin position="58"/>
        <end position="303"/>
    </location>
</feature>
<dbReference type="Gene3D" id="2.60.120.200">
    <property type="match status" value="1"/>
</dbReference>
<evidence type="ECO:0000256" key="6">
    <source>
        <dbReference type="ARBA" id="ARBA00023136"/>
    </source>
</evidence>
<comment type="subcellular location">
    <subcellularLocation>
        <location evidence="1">Endoplasmic reticulum-Golgi intermediate compartment membrane</location>
        <topology evidence="1">Single-pass type I membrane protein</topology>
    </subcellularLocation>
</comment>
<keyword evidence="5 9" id="KW-1133">Transmembrane helix</keyword>
<keyword evidence="6 9" id="KW-0472">Membrane</keyword>
<keyword evidence="2 9" id="KW-0812">Transmembrane</keyword>
<dbReference type="InterPro" id="IPR005052">
    <property type="entry name" value="Lectin_leg"/>
</dbReference>
<evidence type="ECO:0000256" key="1">
    <source>
        <dbReference type="ARBA" id="ARBA00004151"/>
    </source>
</evidence>
<keyword evidence="12" id="KW-1185">Reference proteome</keyword>
<reference evidence="11" key="2">
    <citation type="submission" date="2015-02" db="UniProtKB">
        <authorList>
            <consortium name="EnsemblMetazoa"/>
        </authorList>
    </citation>
    <scope>IDENTIFICATION</scope>
</reference>
<evidence type="ECO:0000256" key="7">
    <source>
        <dbReference type="ARBA" id="ARBA00023157"/>
    </source>
</evidence>
<dbReference type="GO" id="GO:0005789">
    <property type="term" value="C:endoplasmic reticulum membrane"/>
    <property type="evidence" value="ECO:0007669"/>
    <property type="project" value="TreeGrafter"/>
</dbReference>
<dbReference type="PANTHER" id="PTHR12223">
    <property type="entry name" value="VESICULAR MANNOSE-BINDING LECTIN"/>
    <property type="match status" value="1"/>
</dbReference>
<protein>
    <recommendedName>
        <fullName evidence="10">L-type lectin-like domain-containing protein</fullName>
    </recommendedName>
</protein>
<evidence type="ECO:0000256" key="8">
    <source>
        <dbReference type="SAM" id="MobiDB-lite"/>
    </source>
</evidence>
<dbReference type="GO" id="GO:0006888">
    <property type="term" value="P:endoplasmic reticulum to Golgi vesicle-mediated transport"/>
    <property type="evidence" value="ECO:0007669"/>
    <property type="project" value="TreeGrafter"/>
</dbReference>
<dbReference type="HOGENOM" id="CLU_041093_4_0_1"/>
<dbReference type="AlphaFoldDB" id="T1J0I0"/>
<evidence type="ECO:0000256" key="3">
    <source>
        <dbReference type="ARBA" id="ARBA00022729"/>
    </source>
</evidence>
<evidence type="ECO:0000313" key="11">
    <source>
        <dbReference type="EnsemblMetazoa" id="SMAR007028-PA"/>
    </source>
</evidence>
<keyword evidence="7" id="KW-1015">Disulfide bond</keyword>
<evidence type="ECO:0000256" key="9">
    <source>
        <dbReference type="SAM" id="Phobius"/>
    </source>
</evidence>
<evidence type="ECO:0000313" key="12">
    <source>
        <dbReference type="Proteomes" id="UP000014500"/>
    </source>
</evidence>
<dbReference type="PROSITE" id="PS51328">
    <property type="entry name" value="L_LECTIN_LIKE"/>
    <property type="match status" value="1"/>
</dbReference>
<name>T1J0I0_STRMM</name>
<evidence type="ECO:0000256" key="5">
    <source>
        <dbReference type="ARBA" id="ARBA00022989"/>
    </source>
</evidence>
<sequence length="550" mass="62755">MRNTNSKKVTWTYSCWLLTPFCRRQITAGSMAVHVAINTAAVFVILTTASITADIFHQKYEYKYSFKGPYLAQRDGSVPFWEYGGSTIASEENARITPSLKSKKGYMWTKNQTNFDWWIIEFTFRVTGRGRVGADGLAFWFTEQKSMDGTGQVFGSADKWRGLGLFFDSFDNDNKHNNPYIMAVVNDGTQAFDHQKYYCNFKSGLGHIQMHLFIVSDGVGQQLAGCLRDYRNKPFPVKVKVEYYKNTLTVLFHNGMTNNDLDFEMCFRSENVFLPKFGYFGLSAATGGLADDHDVLKFLTYSLMSPEEFANQQRAQVADAEREKLSKEFEEFKSKLEQQKQDFRKDNPDKRRDEETSEEWESDQQRELRQIFAGQSHMFEVLRELHRKLDEIVGRQERTLSLIGSGGGVAPVHGQTPPPGGMPYMGDVIRRQDIEAILANQMEIVGSSRDIKAFVTEINQKSNTIMSNQGKGGFGYDVQAFITEMKDQLNNLKKDMSTVAAKSSLPCPLQQSANCISTSVFLVFMTIHLIIIFGYFIYRDNKEAQAKKFY</sequence>
<dbReference type="GO" id="GO:0030134">
    <property type="term" value="C:COPII-coated ER to Golgi transport vesicle"/>
    <property type="evidence" value="ECO:0007669"/>
    <property type="project" value="TreeGrafter"/>
</dbReference>
<dbReference type="OMA" id="WSAEFQF"/>
<dbReference type="EMBL" id="JH431734">
    <property type="status" value="NOT_ANNOTATED_CDS"/>
    <property type="molecule type" value="Genomic_DNA"/>
</dbReference>
<dbReference type="EnsemblMetazoa" id="SMAR007028-RA">
    <property type="protein sequence ID" value="SMAR007028-PA"/>
    <property type="gene ID" value="SMAR007028"/>
</dbReference>
<accession>T1J0I0</accession>
<dbReference type="Proteomes" id="UP000014500">
    <property type="component" value="Unassembled WGS sequence"/>
</dbReference>
<dbReference type="InterPro" id="IPR013320">
    <property type="entry name" value="ConA-like_dom_sf"/>
</dbReference>
<feature type="region of interest" description="Disordered" evidence="8">
    <location>
        <begin position="336"/>
        <end position="364"/>
    </location>
</feature>
<dbReference type="SUPFAM" id="SSF49899">
    <property type="entry name" value="Concanavalin A-like lectins/glucanases"/>
    <property type="match status" value="1"/>
</dbReference>
<dbReference type="Pfam" id="PF03388">
    <property type="entry name" value="Lectin_leg-like"/>
    <property type="match status" value="1"/>
</dbReference>
<keyword evidence="3" id="KW-0732">Signal</keyword>
<dbReference type="FunFam" id="2.60.120.200:FF:000028">
    <property type="entry name" value="Blast:Protein ERGIC-53"/>
    <property type="match status" value="1"/>
</dbReference>
<dbReference type="PANTHER" id="PTHR12223:SF28">
    <property type="entry name" value="LECTIN, MANNOSE BINDING 1 LIKE"/>
    <property type="match status" value="1"/>
</dbReference>
<dbReference type="PhylomeDB" id="T1J0I0"/>
<keyword evidence="4" id="KW-0430">Lectin</keyword>
<dbReference type="STRING" id="126957.T1J0I0"/>
<dbReference type="eggNOG" id="KOG3838">
    <property type="taxonomic scope" value="Eukaryota"/>
</dbReference>
<evidence type="ECO:0000256" key="2">
    <source>
        <dbReference type="ARBA" id="ARBA00022692"/>
    </source>
</evidence>
<organism evidence="11 12">
    <name type="scientific">Strigamia maritima</name>
    <name type="common">European centipede</name>
    <name type="synonym">Geophilus maritimus</name>
    <dbReference type="NCBI Taxonomy" id="126957"/>
    <lineage>
        <taxon>Eukaryota</taxon>
        <taxon>Metazoa</taxon>
        <taxon>Ecdysozoa</taxon>
        <taxon>Arthropoda</taxon>
        <taxon>Myriapoda</taxon>
        <taxon>Chilopoda</taxon>
        <taxon>Pleurostigmophora</taxon>
        <taxon>Geophilomorpha</taxon>
        <taxon>Linotaeniidae</taxon>
        <taxon>Strigamia</taxon>
    </lineage>
</organism>
<dbReference type="GO" id="GO:0005537">
    <property type="term" value="F:D-mannose binding"/>
    <property type="evidence" value="ECO:0007669"/>
    <property type="project" value="TreeGrafter"/>
</dbReference>
<evidence type="ECO:0000256" key="4">
    <source>
        <dbReference type="ARBA" id="ARBA00022734"/>
    </source>
</evidence>
<dbReference type="CDD" id="cd06902">
    <property type="entry name" value="lectin_ERGIC-53_ERGL"/>
    <property type="match status" value="1"/>
</dbReference>
<feature type="compositionally biased region" description="Basic and acidic residues" evidence="8">
    <location>
        <begin position="336"/>
        <end position="354"/>
    </location>
</feature>